<dbReference type="Gramene" id="ONIVA10G13480.4">
    <property type="protein sequence ID" value="ONIVA10G13480.4"/>
    <property type="gene ID" value="ONIVA10G13480"/>
</dbReference>
<protein>
    <submittedName>
        <fullName evidence="2">Uncharacterized protein</fullName>
    </submittedName>
</protein>
<accession>A0A0E0ITL9</accession>
<name>A0A0E0ITL9_ORYNI</name>
<feature type="region of interest" description="Disordered" evidence="1">
    <location>
        <begin position="49"/>
        <end position="97"/>
    </location>
</feature>
<evidence type="ECO:0000256" key="1">
    <source>
        <dbReference type="SAM" id="MobiDB-lite"/>
    </source>
</evidence>
<feature type="region of interest" description="Disordered" evidence="1">
    <location>
        <begin position="1"/>
        <end position="22"/>
    </location>
</feature>
<dbReference type="HOGENOM" id="CLU_2389897_0_0_1"/>
<evidence type="ECO:0000313" key="2">
    <source>
        <dbReference type="EnsemblPlants" id="ONIVA10G13480.4"/>
    </source>
</evidence>
<dbReference type="Proteomes" id="UP000006591">
    <property type="component" value="Chromosome 10"/>
</dbReference>
<dbReference type="EnsemblPlants" id="ONIVA10G13480.4">
    <property type="protein sequence ID" value="ONIVA10G13480.4"/>
    <property type="gene ID" value="ONIVA10G13480"/>
</dbReference>
<dbReference type="AlphaFoldDB" id="A0A0E0ITL9"/>
<keyword evidence="3" id="KW-1185">Reference proteome</keyword>
<reference evidence="2" key="1">
    <citation type="submission" date="2015-04" db="UniProtKB">
        <authorList>
            <consortium name="EnsemblPlants"/>
        </authorList>
    </citation>
    <scope>IDENTIFICATION</scope>
    <source>
        <strain evidence="2">SL10</strain>
    </source>
</reference>
<reference evidence="2" key="2">
    <citation type="submission" date="2018-04" db="EMBL/GenBank/DDBJ databases">
        <title>OnivRS2 (Oryza nivara Reference Sequence Version 2).</title>
        <authorList>
            <person name="Zhang J."/>
            <person name="Kudrna D."/>
            <person name="Lee S."/>
            <person name="Talag J."/>
            <person name="Rajasekar S."/>
            <person name="Welchert J."/>
            <person name="Hsing Y.-I."/>
            <person name="Wing R.A."/>
        </authorList>
    </citation>
    <scope>NUCLEOTIDE SEQUENCE [LARGE SCALE GENOMIC DNA]</scope>
</reference>
<proteinExistence type="predicted"/>
<organism evidence="2">
    <name type="scientific">Oryza nivara</name>
    <name type="common">Indian wild rice</name>
    <name type="synonym">Oryza sativa f. spontanea</name>
    <dbReference type="NCBI Taxonomy" id="4536"/>
    <lineage>
        <taxon>Eukaryota</taxon>
        <taxon>Viridiplantae</taxon>
        <taxon>Streptophyta</taxon>
        <taxon>Embryophyta</taxon>
        <taxon>Tracheophyta</taxon>
        <taxon>Spermatophyta</taxon>
        <taxon>Magnoliopsida</taxon>
        <taxon>Liliopsida</taxon>
        <taxon>Poales</taxon>
        <taxon>Poaceae</taxon>
        <taxon>BOP clade</taxon>
        <taxon>Oryzoideae</taxon>
        <taxon>Oryzeae</taxon>
        <taxon>Oryzinae</taxon>
        <taxon>Oryza</taxon>
    </lineage>
</organism>
<feature type="compositionally biased region" description="Gly residues" evidence="1">
    <location>
        <begin position="70"/>
        <end position="79"/>
    </location>
</feature>
<sequence>MEQSGRTAALLRAETEEDSDEALWTSAPRARAADAMAAERAHQVLDELPASGGAGWRRRRGVSRTRREPGSGGISGGRLGSLHALFPQPLDRPCPGW</sequence>
<evidence type="ECO:0000313" key="3">
    <source>
        <dbReference type="Proteomes" id="UP000006591"/>
    </source>
</evidence>